<sequence>MHILRCLLRFLALLRHLSASLCALCCSFLRTLPQFAQHLVATPTHLIAIFYSSFCRATHSFRFSPW</sequence>
<proteinExistence type="predicted"/>
<dbReference type="Proteomes" id="UP000003460">
    <property type="component" value="Unassembled WGS sequence"/>
</dbReference>
<dbReference type="AlphaFoldDB" id="C9LKS0"/>
<keyword evidence="2" id="KW-1185">Reference proteome</keyword>
<dbReference type="HOGENOM" id="CLU_2827654_0_0_10"/>
<dbReference type="STRING" id="626522.GCWU000325_02839"/>
<dbReference type="EMBL" id="ACIJ02000031">
    <property type="protein sequence ID" value="EEX70297.1"/>
    <property type="molecule type" value="Genomic_DNA"/>
</dbReference>
<reference evidence="1" key="1">
    <citation type="submission" date="2009-09" db="EMBL/GenBank/DDBJ databases">
        <authorList>
            <person name="Weinstock G."/>
            <person name="Sodergren E."/>
            <person name="Clifton S."/>
            <person name="Fulton L."/>
            <person name="Fulton B."/>
            <person name="Courtney L."/>
            <person name="Fronick C."/>
            <person name="Harrison M."/>
            <person name="Strong C."/>
            <person name="Farmer C."/>
            <person name="Delahaunty K."/>
            <person name="Markovic C."/>
            <person name="Hall O."/>
            <person name="Minx P."/>
            <person name="Tomlinson C."/>
            <person name="Mitreva M."/>
            <person name="Nelson J."/>
            <person name="Hou S."/>
            <person name="Wollam A."/>
            <person name="Pepin K.H."/>
            <person name="Johnson M."/>
            <person name="Bhonagiri V."/>
            <person name="Nash W.E."/>
            <person name="Warren W."/>
            <person name="Chinwalla A."/>
            <person name="Mardis E.R."/>
            <person name="Wilson R.K."/>
        </authorList>
    </citation>
    <scope>NUCLEOTIDE SEQUENCE [LARGE SCALE GENOMIC DNA]</scope>
    <source>
        <strain evidence="1">ATCC 51259</strain>
    </source>
</reference>
<evidence type="ECO:0000313" key="2">
    <source>
        <dbReference type="Proteomes" id="UP000003460"/>
    </source>
</evidence>
<evidence type="ECO:0000313" key="1">
    <source>
        <dbReference type="EMBL" id="EEX70297.1"/>
    </source>
</evidence>
<comment type="caution">
    <text evidence="1">The sequence shown here is derived from an EMBL/GenBank/DDBJ whole genome shotgun (WGS) entry which is preliminary data.</text>
</comment>
<protein>
    <submittedName>
        <fullName evidence="1">Uncharacterized protein</fullName>
    </submittedName>
</protein>
<organism evidence="1 2">
    <name type="scientific">Alloprevotella tannerae ATCC 51259</name>
    <dbReference type="NCBI Taxonomy" id="626522"/>
    <lineage>
        <taxon>Bacteria</taxon>
        <taxon>Pseudomonadati</taxon>
        <taxon>Bacteroidota</taxon>
        <taxon>Bacteroidia</taxon>
        <taxon>Bacteroidales</taxon>
        <taxon>Prevotellaceae</taxon>
        <taxon>Alloprevotella</taxon>
    </lineage>
</organism>
<accession>C9LKS0</accession>
<name>C9LKS0_9BACT</name>
<gene>
    <name evidence="1" type="ORF">GCWU000325_02839</name>
</gene>